<accession>A0A3A8GWN0</accession>
<dbReference type="Proteomes" id="UP000563426">
    <property type="component" value="Unassembled WGS sequence"/>
</dbReference>
<comment type="caution">
    <text evidence="1">The sequence shown here is derived from an EMBL/GenBank/DDBJ whole genome shotgun (WGS) entry which is preliminary data.</text>
</comment>
<dbReference type="EMBL" id="JABFJV010000106">
    <property type="protein sequence ID" value="NOK35386.1"/>
    <property type="molecule type" value="Genomic_DNA"/>
</dbReference>
<reference evidence="1 2" key="1">
    <citation type="submission" date="2020-05" db="EMBL/GenBank/DDBJ databases">
        <authorList>
            <person name="Whitworth D."/>
        </authorList>
    </citation>
    <scope>NUCLEOTIDE SEQUENCE [LARGE SCALE GENOMIC DNA]</scope>
    <source>
        <strain evidence="1 2">AB043B</strain>
    </source>
</reference>
<dbReference type="RefSeq" id="WP_120530563.1">
    <property type="nucleotide sequence ID" value="NZ_JABFJV010000106.1"/>
</dbReference>
<proteinExistence type="predicted"/>
<evidence type="ECO:0000313" key="1">
    <source>
        <dbReference type="EMBL" id="NOK35386.1"/>
    </source>
</evidence>
<organism evidence="1 2">
    <name type="scientific">Corallococcus exercitus</name>
    <dbReference type="NCBI Taxonomy" id="2316736"/>
    <lineage>
        <taxon>Bacteria</taxon>
        <taxon>Pseudomonadati</taxon>
        <taxon>Myxococcota</taxon>
        <taxon>Myxococcia</taxon>
        <taxon>Myxococcales</taxon>
        <taxon>Cystobacterineae</taxon>
        <taxon>Myxococcaceae</taxon>
        <taxon>Corallococcus</taxon>
    </lineage>
</organism>
<gene>
    <name evidence="1" type="ORF">HMI49_19470</name>
</gene>
<keyword evidence="2" id="KW-1185">Reference proteome</keyword>
<evidence type="ECO:0000313" key="2">
    <source>
        <dbReference type="Proteomes" id="UP000563426"/>
    </source>
</evidence>
<name>A0A3A8GWN0_9BACT</name>
<protein>
    <submittedName>
        <fullName evidence="1">Uncharacterized protein</fullName>
    </submittedName>
</protein>
<dbReference type="AlphaFoldDB" id="A0A3A8GWN0"/>
<sequence>MSEPKHPGTIQFVDGATKEVTKTVDAKEVPPSIRFAKNEAGELVPVVKIVAFQEGDRRTLREYGPEGQFLRSTVQVRNPSR</sequence>
<dbReference type="OrthoDB" id="5517602at2"/>